<evidence type="ECO:0000256" key="3">
    <source>
        <dbReference type="ARBA" id="ARBA00022989"/>
    </source>
</evidence>
<protein>
    <submittedName>
        <fullName evidence="7">Hemolysin III family protein</fullName>
    </submittedName>
</protein>
<feature type="transmembrane region" description="Helical" evidence="6">
    <location>
        <begin position="77"/>
        <end position="94"/>
    </location>
</feature>
<evidence type="ECO:0000313" key="8">
    <source>
        <dbReference type="Proteomes" id="UP001499882"/>
    </source>
</evidence>
<dbReference type="PANTHER" id="PTHR20855:SF3">
    <property type="entry name" value="LD03007P"/>
    <property type="match status" value="1"/>
</dbReference>
<dbReference type="InterPro" id="IPR004254">
    <property type="entry name" value="AdipoR/HlyIII-related"/>
</dbReference>
<evidence type="ECO:0000256" key="1">
    <source>
        <dbReference type="ARBA" id="ARBA00004141"/>
    </source>
</evidence>
<evidence type="ECO:0000256" key="2">
    <source>
        <dbReference type="ARBA" id="ARBA00022692"/>
    </source>
</evidence>
<feature type="transmembrane region" description="Helical" evidence="6">
    <location>
        <begin position="114"/>
        <end position="130"/>
    </location>
</feature>
<feature type="transmembrane region" description="Helical" evidence="6">
    <location>
        <begin position="137"/>
        <end position="156"/>
    </location>
</feature>
<proteinExistence type="predicted"/>
<feature type="transmembrane region" description="Helical" evidence="6">
    <location>
        <begin position="195"/>
        <end position="216"/>
    </location>
</feature>
<keyword evidence="2 6" id="KW-0812">Transmembrane</keyword>
<evidence type="ECO:0000256" key="5">
    <source>
        <dbReference type="SAM" id="MobiDB-lite"/>
    </source>
</evidence>
<accession>A0ABP8YKC7</accession>
<evidence type="ECO:0000256" key="6">
    <source>
        <dbReference type="SAM" id="Phobius"/>
    </source>
</evidence>
<comment type="caution">
    <text evidence="7">The sequence shown here is derived from an EMBL/GenBank/DDBJ whole genome shotgun (WGS) entry which is preliminary data.</text>
</comment>
<feature type="transmembrane region" description="Helical" evidence="6">
    <location>
        <begin position="46"/>
        <end position="65"/>
    </location>
</feature>
<feature type="region of interest" description="Disordered" evidence="5">
    <location>
        <begin position="1"/>
        <end position="24"/>
    </location>
</feature>
<evidence type="ECO:0000256" key="4">
    <source>
        <dbReference type="ARBA" id="ARBA00023136"/>
    </source>
</evidence>
<dbReference type="PANTHER" id="PTHR20855">
    <property type="entry name" value="ADIPOR/PROGESTIN RECEPTOR-RELATED"/>
    <property type="match status" value="1"/>
</dbReference>
<feature type="transmembrane region" description="Helical" evidence="6">
    <location>
        <begin position="162"/>
        <end position="183"/>
    </location>
</feature>
<evidence type="ECO:0000313" key="7">
    <source>
        <dbReference type="EMBL" id="GAA4732822.1"/>
    </source>
</evidence>
<organism evidence="7 8">
    <name type="scientific">Nocardioides endophyticus</name>
    <dbReference type="NCBI Taxonomy" id="1353775"/>
    <lineage>
        <taxon>Bacteria</taxon>
        <taxon>Bacillati</taxon>
        <taxon>Actinomycetota</taxon>
        <taxon>Actinomycetes</taxon>
        <taxon>Propionibacteriales</taxon>
        <taxon>Nocardioidaceae</taxon>
        <taxon>Nocardioides</taxon>
    </lineage>
</organism>
<comment type="subcellular location">
    <subcellularLocation>
        <location evidence="1">Membrane</location>
        <topology evidence="1">Multi-pass membrane protein</topology>
    </subcellularLocation>
</comment>
<keyword evidence="4 6" id="KW-0472">Membrane</keyword>
<gene>
    <name evidence="7" type="ORF">GCM10023350_15350</name>
</gene>
<dbReference type="Pfam" id="PF03006">
    <property type="entry name" value="HlyIII"/>
    <property type="match status" value="1"/>
</dbReference>
<sequence>MRTRDAAPILPSASPGDPNRSAPDAAVSLVEQLRESIADVRPHLRGWLHLGTVPLVLAAGVVLVALSPSGLTRTGSAIFMTSALVLFGVSAAYHRGTWSPGTRRVLRRLDHCNIFVLIAGSCTAAALLLLDGSDRTLMLILVWTSAVLGVTARFVWPDAPRWLSPPVYIACGLGAVVFLPDFLDGAARLGGVGQVALLLLGAGGALYIAGAVVYGFRRPDPWPRWFGFHEVFHTFTVFAFAFHYVGISLATYAMR</sequence>
<dbReference type="EMBL" id="BAABKN010000009">
    <property type="protein sequence ID" value="GAA4732822.1"/>
    <property type="molecule type" value="Genomic_DNA"/>
</dbReference>
<feature type="transmembrane region" description="Helical" evidence="6">
    <location>
        <begin position="231"/>
        <end position="254"/>
    </location>
</feature>
<keyword evidence="3 6" id="KW-1133">Transmembrane helix</keyword>
<reference evidence="8" key="1">
    <citation type="journal article" date="2019" name="Int. J. Syst. Evol. Microbiol.">
        <title>The Global Catalogue of Microorganisms (GCM) 10K type strain sequencing project: providing services to taxonomists for standard genome sequencing and annotation.</title>
        <authorList>
            <consortium name="The Broad Institute Genomics Platform"/>
            <consortium name="The Broad Institute Genome Sequencing Center for Infectious Disease"/>
            <person name="Wu L."/>
            <person name="Ma J."/>
        </authorList>
    </citation>
    <scope>NUCLEOTIDE SEQUENCE [LARGE SCALE GENOMIC DNA]</scope>
    <source>
        <strain evidence="8">JCM 18532</strain>
    </source>
</reference>
<keyword evidence="8" id="KW-1185">Reference proteome</keyword>
<name>A0ABP8YKC7_9ACTN</name>
<dbReference type="RefSeq" id="WP_345526145.1">
    <property type="nucleotide sequence ID" value="NZ_BAABKN010000009.1"/>
</dbReference>
<dbReference type="Proteomes" id="UP001499882">
    <property type="component" value="Unassembled WGS sequence"/>
</dbReference>